<proteinExistence type="predicted"/>
<dbReference type="EMBL" id="QCZG01000026">
    <property type="protein sequence ID" value="PWA09770.1"/>
    <property type="molecule type" value="Genomic_DNA"/>
</dbReference>
<dbReference type="GO" id="GO:0071949">
    <property type="term" value="F:FAD binding"/>
    <property type="evidence" value="ECO:0007669"/>
    <property type="project" value="InterPro"/>
</dbReference>
<reference evidence="2 3" key="1">
    <citation type="submission" date="2018-04" db="EMBL/GenBank/DDBJ databases">
        <title>Camelliibacillus theae gen. nov., sp. nov., isolated from Pu'er tea.</title>
        <authorList>
            <person name="Niu L."/>
        </authorList>
    </citation>
    <scope>NUCLEOTIDE SEQUENCE [LARGE SCALE GENOMIC DNA]</scope>
    <source>
        <strain evidence="2 3">T8</strain>
    </source>
</reference>
<dbReference type="Gene3D" id="3.50.50.60">
    <property type="entry name" value="FAD/NAD(P)-binding domain"/>
    <property type="match status" value="1"/>
</dbReference>
<dbReference type="AlphaFoldDB" id="A0A2U1JX32"/>
<accession>A0A2U1JX32</accession>
<comment type="caution">
    <text evidence="2">The sequence shown here is derived from an EMBL/GenBank/DDBJ whole genome shotgun (WGS) entry which is preliminary data.</text>
</comment>
<organism evidence="2 3">
    <name type="scientific">Pueribacillus theae</name>
    <dbReference type="NCBI Taxonomy" id="2171751"/>
    <lineage>
        <taxon>Bacteria</taxon>
        <taxon>Bacillati</taxon>
        <taxon>Bacillota</taxon>
        <taxon>Bacilli</taxon>
        <taxon>Bacillales</taxon>
        <taxon>Bacillaceae</taxon>
        <taxon>Pueribacillus</taxon>
    </lineage>
</organism>
<sequence>MTKTNTAMGGGIGGLIAALKLHRVGVSVRVCESVETIKALGVGINLLPHAVRILTDLGLEKKLQETDTYCRINLFQQIRSKDLAGAKRIGC</sequence>
<dbReference type="OrthoDB" id="3212532at2"/>
<dbReference type="InterPro" id="IPR002938">
    <property type="entry name" value="FAD-bd"/>
</dbReference>
<evidence type="ECO:0000313" key="3">
    <source>
        <dbReference type="Proteomes" id="UP000245998"/>
    </source>
</evidence>
<protein>
    <recommendedName>
        <fullName evidence="1">FAD-binding domain-containing protein</fullName>
    </recommendedName>
</protein>
<dbReference type="Pfam" id="PF01494">
    <property type="entry name" value="FAD_binding_3"/>
    <property type="match status" value="1"/>
</dbReference>
<gene>
    <name evidence="2" type="ORF">DCC39_12470</name>
</gene>
<name>A0A2U1JX32_9BACI</name>
<dbReference type="SUPFAM" id="SSF51905">
    <property type="entry name" value="FAD/NAD(P)-binding domain"/>
    <property type="match status" value="1"/>
</dbReference>
<dbReference type="RefSeq" id="WP_116555233.1">
    <property type="nucleotide sequence ID" value="NZ_QCZG01000026.1"/>
</dbReference>
<keyword evidence="3" id="KW-1185">Reference proteome</keyword>
<dbReference type="InterPro" id="IPR036188">
    <property type="entry name" value="FAD/NAD-bd_sf"/>
</dbReference>
<feature type="domain" description="FAD-binding" evidence="1">
    <location>
        <begin position="8"/>
        <end position="68"/>
    </location>
</feature>
<evidence type="ECO:0000259" key="1">
    <source>
        <dbReference type="Pfam" id="PF01494"/>
    </source>
</evidence>
<evidence type="ECO:0000313" key="2">
    <source>
        <dbReference type="EMBL" id="PWA09770.1"/>
    </source>
</evidence>
<dbReference type="Proteomes" id="UP000245998">
    <property type="component" value="Unassembled WGS sequence"/>
</dbReference>